<evidence type="ECO:0000256" key="5">
    <source>
        <dbReference type="ARBA" id="ARBA00022833"/>
    </source>
</evidence>
<dbReference type="PROSITE" id="PS50157">
    <property type="entry name" value="ZINC_FINGER_C2H2_2"/>
    <property type="match status" value="1"/>
</dbReference>
<evidence type="ECO:0000256" key="1">
    <source>
        <dbReference type="ARBA" id="ARBA00004123"/>
    </source>
</evidence>
<dbReference type="PROSITE" id="PS00028">
    <property type="entry name" value="ZINC_FINGER_C2H2_1"/>
    <property type="match status" value="2"/>
</dbReference>
<gene>
    <name evidence="10" type="ORF">PMAYCL1PPCAC_01622</name>
</gene>
<dbReference type="Gene3D" id="3.30.160.60">
    <property type="entry name" value="Classic Zinc Finger"/>
    <property type="match status" value="2"/>
</dbReference>
<evidence type="ECO:0000256" key="2">
    <source>
        <dbReference type="ARBA" id="ARBA00022723"/>
    </source>
</evidence>
<organism evidence="10 11">
    <name type="scientific">Pristionchus mayeri</name>
    <dbReference type="NCBI Taxonomy" id="1317129"/>
    <lineage>
        <taxon>Eukaryota</taxon>
        <taxon>Metazoa</taxon>
        <taxon>Ecdysozoa</taxon>
        <taxon>Nematoda</taxon>
        <taxon>Chromadorea</taxon>
        <taxon>Rhabditida</taxon>
        <taxon>Rhabditina</taxon>
        <taxon>Diplogasteromorpha</taxon>
        <taxon>Diplogasteroidea</taxon>
        <taxon>Neodiplogasteridae</taxon>
        <taxon>Pristionchus</taxon>
    </lineage>
</organism>
<dbReference type="GO" id="GO:0005634">
    <property type="term" value="C:nucleus"/>
    <property type="evidence" value="ECO:0007669"/>
    <property type="project" value="UniProtKB-SubCell"/>
</dbReference>
<keyword evidence="4 7" id="KW-0863">Zinc-finger</keyword>
<comment type="caution">
    <text evidence="10">The sequence shown here is derived from an EMBL/GenBank/DDBJ whole genome shotgun (WGS) entry which is preliminary data.</text>
</comment>
<dbReference type="EMBL" id="BTRK01000001">
    <property type="protein sequence ID" value="GMR31427.1"/>
    <property type="molecule type" value="Genomic_DNA"/>
</dbReference>
<feature type="region of interest" description="Disordered" evidence="8">
    <location>
        <begin position="157"/>
        <end position="212"/>
    </location>
</feature>
<comment type="subcellular location">
    <subcellularLocation>
        <location evidence="1">Nucleus</location>
    </subcellularLocation>
</comment>
<name>A0AAN5C672_9BILA</name>
<evidence type="ECO:0000256" key="3">
    <source>
        <dbReference type="ARBA" id="ARBA00022737"/>
    </source>
</evidence>
<proteinExistence type="predicted"/>
<evidence type="ECO:0000259" key="9">
    <source>
        <dbReference type="PROSITE" id="PS50157"/>
    </source>
</evidence>
<feature type="domain" description="C2H2-type" evidence="9">
    <location>
        <begin position="372"/>
        <end position="394"/>
    </location>
</feature>
<evidence type="ECO:0000256" key="6">
    <source>
        <dbReference type="ARBA" id="ARBA00023242"/>
    </source>
</evidence>
<evidence type="ECO:0000256" key="4">
    <source>
        <dbReference type="ARBA" id="ARBA00022771"/>
    </source>
</evidence>
<dbReference type="Proteomes" id="UP001328107">
    <property type="component" value="Unassembled WGS sequence"/>
</dbReference>
<keyword evidence="3" id="KW-0677">Repeat</keyword>
<keyword evidence="2" id="KW-0479">Metal-binding</keyword>
<dbReference type="InterPro" id="IPR013087">
    <property type="entry name" value="Znf_C2H2_type"/>
</dbReference>
<protein>
    <recommendedName>
        <fullName evidence="9">C2H2-type domain-containing protein</fullName>
    </recommendedName>
</protein>
<evidence type="ECO:0000256" key="7">
    <source>
        <dbReference type="PROSITE-ProRule" id="PRU00042"/>
    </source>
</evidence>
<evidence type="ECO:0000313" key="11">
    <source>
        <dbReference type="Proteomes" id="UP001328107"/>
    </source>
</evidence>
<dbReference type="Pfam" id="PF00096">
    <property type="entry name" value="zf-C2H2"/>
    <property type="match status" value="1"/>
</dbReference>
<dbReference type="InterPro" id="IPR036236">
    <property type="entry name" value="Znf_C2H2_sf"/>
</dbReference>
<dbReference type="PANTHER" id="PTHR24394">
    <property type="entry name" value="ZINC FINGER PROTEIN"/>
    <property type="match status" value="1"/>
</dbReference>
<keyword evidence="5" id="KW-0862">Zinc</keyword>
<dbReference type="GO" id="GO:0008270">
    <property type="term" value="F:zinc ion binding"/>
    <property type="evidence" value="ECO:0007669"/>
    <property type="project" value="UniProtKB-KW"/>
</dbReference>
<dbReference type="AlphaFoldDB" id="A0AAN5C672"/>
<evidence type="ECO:0000256" key="8">
    <source>
        <dbReference type="SAM" id="MobiDB-lite"/>
    </source>
</evidence>
<reference evidence="11" key="1">
    <citation type="submission" date="2022-10" db="EMBL/GenBank/DDBJ databases">
        <title>Genome assembly of Pristionchus species.</title>
        <authorList>
            <person name="Yoshida K."/>
            <person name="Sommer R.J."/>
        </authorList>
    </citation>
    <scope>NUCLEOTIDE SEQUENCE [LARGE SCALE GENOMIC DNA]</scope>
    <source>
        <strain evidence="11">RS5460</strain>
    </source>
</reference>
<accession>A0AAN5C672</accession>
<sequence>MAEQLKAFRLASLEEWRTRAFGLGGPLGHLFTRTFEVIHTVVRDGVDNEMSLPYALESLGRERDHAMSRDDFRDEPVRQLVYGLSDAIKTMVDSIREEKSGGGVADGGGGGGLIPLRAASSVPQFVIARGPVGGARSRSVAAAAGVSAAVAAGIVAASPPQEEEEAAQEEWNSSSSDSNALPLFTGNIKREQQEPAPSEHAPSTFDLDDFEGTGARRPAYQAVNTLNIKRALSEEPTPSTPIPSKKAFVAAHAATDPRKGPVTLHGCDICDRFFESEKGMLRHLFTHKAAQCLACRKYVSKEKLKKHMKEKHGGSRRRGSKAKAGWIMDADSDMSDIEEAPRVPSRHDRAATVACLDDSDPVTPPNSVGGRFPCDKCDKSFTSIVGLHRHEYVHDAIACPICSRPLSKMGLDKHIREHHRAEYRDIQNIEDRLN</sequence>
<dbReference type="SUPFAM" id="SSF57667">
    <property type="entry name" value="beta-beta-alpha zinc fingers"/>
    <property type="match status" value="1"/>
</dbReference>
<keyword evidence="11" id="KW-1185">Reference proteome</keyword>
<keyword evidence="6" id="KW-0539">Nucleus</keyword>
<evidence type="ECO:0000313" key="10">
    <source>
        <dbReference type="EMBL" id="GMR31427.1"/>
    </source>
</evidence>
<dbReference type="SMART" id="SM00355">
    <property type="entry name" value="ZnF_C2H2"/>
    <property type="match status" value="4"/>
</dbReference>
<dbReference type="GO" id="GO:0000981">
    <property type="term" value="F:DNA-binding transcription factor activity, RNA polymerase II-specific"/>
    <property type="evidence" value="ECO:0007669"/>
    <property type="project" value="TreeGrafter"/>
</dbReference>
<dbReference type="PANTHER" id="PTHR24394:SF29">
    <property type="entry name" value="MYONEURIN"/>
    <property type="match status" value="1"/>
</dbReference>